<evidence type="ECO:0000313" key="2">
    <source>
        <dbReference type="EMBL" id="MDN7024917.1"/>
    </source>
</evidence>
<accession>A0ABT8MAG1</accession>
<comment type="caution">
    <text evidence="2">The sequence shown here is derived from an EMBL/GenBank/DDBJ whole genome shotgun (WGS) entry which is preliminary data.</text>
</comment>
<proteinExistence type="predicted"/>
<dbReference type="SUPFAM" id="SSF51182">
    <property type="entry name" value="RmlC-like cupins"/>
    <property type="match status" value="1"/>
</dbReference>
<organism evidence="2 3">
    <name type="scientific">Methanoculleus frigidifontis</name>
    <dbReference type="NCBI Taxonomy" id="2584085"/>
    <lineage>
        <taxon>Archaea</taxon>
        <taxon>Methanobacteriati</taxon>
        <taxon>Methanobacteriota</taxon>
        <taxon>Stenosarchaea group</taxon>
        <taxon>Methanomicrobia</taxon>
        <taxon>Methanomicrobiales</taxon>
        <taxon>Methanomicrobiaceae</taxon>
        <taxon>Methanoculleus</taxon>
    </lineage>
</organism>
<dbReference type="Proteomes" id="UP001168338">
    <property type="component" value="Unassembled WGS sequence"/>
</dbReference>
<name>A0ABT8MAG1_9EURY</name>
<sequence length="124" mass="13903">MLIRDIRDGVHERVMDNSLLCELLHPGREAAPTGMRYSIAHARVPAGERTFPHRLKTASEVYYILDGEGCMHIDGETASVRPGQAIYIPPGAVQWIESTAASDLIFLCLVDPMWREDEEELIGR</sequence>
<evidence type="ECO:0000313" key="3">
    <source>
        <dbReference type="Proteomes" id="UP001168338"/>
    </source>
</evidence>
<evidence type="ECO:0000259" key="1">
    <source>
        <dbReference type="Pfam" id="PF07883"/>
    </source>
</evidence>
<dbReference type="RefSeq" id="WP_301664044.1">
    <property type="nucleotide sequence ID" value="NZ_VCYH01000005.1"/>
</dbReference>
<gene>
    <name evidence="2" type="ORF">FGU65_08455</name>
</gene>
<feature type="domain" description="Cupin type-2" evidence="1">
    <location>
        <begin position="42"/>
        <end position="109"/>
    </location>
</feature>
<dbReference type="EMBL" id="VCYH01000005">
    <property type="protein sequence ID" value="MDN7024917.1"/>
    <property type="molecule type" value="Genomic_DNA"/>
</dbReference>
<keyword evidence="3" id="KW-1185">Reference proteome</keyword>
<dbReference type="InterPro" id="IPR014710">
    <property type="entry name" value="RmlC-like_jellyroll"/>
</dbReference>
<protein>
    <submittedName>
        <fullName evidence="2">Cupin domain-containing protein</fullName>
    </submittedName>
</protein>
<dbReference type="PANTHER" id="PTHR36114:SF1">
    <property type="entry name" value="16.7 KDA PROTEIN IN WHIE LOCUS"/>
    <property type="match status" value="1"/>
</dbReference>
<reference evidence="2" key="1">
    <citation type="submission" date="2019-05" db="EMBL/GenBank/DDBJ databases">
        <title>Methanoculleus sp. FWC-SCC1, a methanogenic archaeon isolated from deep marine cold seep.</title>
        <authorList>
            <person name="Chen Y.-W."/>
            <person name="Chen S.-C."/>
            <person name="Teng N.-H."/>
            <person name="Lai M.-C."/>
        </authorList>
    </citation>
    <scope>NUCLEOTIDE SEQUENCE</scope>
    <source>
        <strain evidence="2">FWC-SCC1</strain>
    </source>
</reference>
<dbReference type="Pfam" id="PF07883">
    <property type="entry name" value="Cupin_2"/>
    <property type="match status" value="1"/>
</dbReference>
<dbReference type="CDD" id="cd02214">
    <property type="entry name" value="cupin_MJ1618"/>
    <property type="match status" value="1"/>
</dbReference>
<dbReference type="Gene3D" id="2.60.120.10">
    <property type="entry name" value="Jelly Rolls"/>
    <property type="match status" value="1"/>
</dbReference>
<dbReference type="InterPro" id="IPR011051">
    <property type="entry name" value="RmlC_Cupin_sf"/>
</dbReference>
<dbReference type="PANTHER" id="PTHR36114">
    <property type="entry name" value="16.7 KDA PROTEIN IN WHIE LOCUS"/>
    <property type="match status" value="1"/>
</dbReference>
<dbReference type="InterPro" id="IPR013096">
    <property type="entry name" value="Cupin_2"/>
</dbReference>
<dbReference type="InterPro" id="IPR052044">
    <property type="entry name" value="PKS_Associated_Protein"/>
</dbReference>